<dbReference type="Pfam" id="PF00831">
    <property type="entry name" value="Ribosomal_L29"/>
    <property type="match status" value="1"/>
</dbReference>
<evidence type="ECO:0000256" key="3">
    <source>
        <dbReference type="ARBA" id="ARBA00023274"/>
    </source>
</evidence>
<dbReference type="EMBL" id="MFBT01000038">
    <property type="protein sequence ID" value="OGD98327.1"/>
    <property type="molecule type" value="Genomic_DNA"/>
</dbReference>
<reference evidence="7 8" key="1">
    <citation type="journal article" date="2016" name="Nat. Commun.">
        <title>Thousands of microbial genomes shed light on interconnected biogeochemical processes in an aquifer system.</title>
        <authorList>
            <person name="Anantharaman K."/>
            <person name="Brown C.T."/>
            <person name="Hug L.A."/>
            <person name="Sharon I."/>
            <person name="Castelle C.J."/>
            <person name="Probst A.J."/>
            <person name="Thomas B.C."/>
            <person name="Singh A."/>
            <person name="Wilkins M.J."/>
            <person name="Karaoz U."/>
            <person name="Brodie E.L."/>
            <person name="Williams K.H."/>
            <person name="Hubbard S.S."/>
            <person name="Banfield J.F."/>
        </authorList>
    </citation>
    <scope>NUCLEOTIDE SEQUENCE [LARGE SCALE GENOMIC DNA]</scope>
</reference>
<dbReference type="GO" id="GO:0006412">
    <property type="term" value="P:translation"/>
    <property type="evidence" value="ECO:0007669"/>
    <property type="project" value="UniProtKB-UniRule"/>
</dbReference>
<proteinExistence type="inferred from homology"/>
<evidence type="ECO:0000256" key="2">
    <source>
        <dbReference type="ARBA" id="ARBA00022980"/>
    </source>
</evidence>
<dbReference type="NCBIfam" id="TIGR00012">
    <property type="entry name" value="L29"/>
    <property type="match status" value="1"/>
</dbReference>
<dbReference type="InterPro" id="IPR036049">
    <property type="entry name" value="Ribosomal_uL29_sf"/>
</dbReference>
<dbReference type="InterPro" id="IPR001854">
    <property type="entry name" value="Ribosomal_uL29"/>
</dbReference>
<dbReference type="GO" id="GO:1990904">
    <property type="term" value="C:ribonucleoprotein complex"/>
    <property type="evidence" value="ECO:0007669"/>
    <property type="project" value="UniProtKB-KW"/>
</dbReference>
<dbReference type="Proteomes" id="UP000177039">
    <property type="component" value="Unassembled WGS sequence"/>
</dbReference>
<organism evidence="7 8">
    <name type="scientific">Candidatus Curtissbacteria bacterium RIFCSPLOWO2_01_FULL_42_50</name>
    <dbReference type="NCBI Taxonomy" id="1797730"/>
    <lineage>
        <taxon>Bacteria</taxon>
        <taxon>Candidatus Curtissiibacteriota</taxon>
    </lineage>
</organism>
<evidence type="ECO:0000313" key="8">
    <source>
        <dbReference type="Proteomes" id="UP000177039"/>
    </source>
</evidence>
<evidence type="ECO:0000256" key="4">
    <source>
        <dbReference type="ARBA" id="ARBA00035204"/>
    </source>
</evidence>
<comment type="similarity">
    <text evidence="1 5">Belongs to the universal ribosomal protein uL29 family.</text>
</comment>
<keyword evidence="2 5" id="KW-0689">Ribosomal protein</keyword>
<dbReference type="SUPFAM" id="SSF46561">
    <property type="entry name" value="Ribosomal protein L29 (L29p)"/>
    <property type="match status" value="1"/>
</dbReference>
<dbReference type="GO" id="GO:0005840">
    <property type="term" value="C:ribosome"/>
    <property type="evidence" value="ECO:0007669"/>
    <property type="project" value="UniProtKB-KW"/>
</dbReference>
<keyword evidence="6" id="KW-0175">Coiled coil</keyword>
<evidence type="ECO:0000256" key="5">
    <source>
        <dbReference type="HAMAP-Rule" id="MF_00374"/>
    </source>
</evidence>
<feature type="coiled-coil region" evidence="6">
    <location>
        <begin position="7"/>
        <end position="34"/>
    </location>
</feature>
<gene>
    <name evidence="5" type="primary">rpmC</name>
    <name evidence="7" type="ORF">A3B54_00525</name>
</gene>
<sequence>MKNKDLNELKNKSIENLKKIIADQEKEEKQTRLKLKIGKIKNVHLANQKRKDIAKIKTIIAEKNFMEVIKNQK</sequence>
<evidence type="ECO:0000256" key="6">
    <source>
        <dbReference type="SAM" id="Coils"/>
    </source>
</evidence>
<name>A0A1F5H2Q5_9BACT</name>
<protein>
    <recommendedName>
        <fullName evidence="4 5">Large ribosomal subunit protein uL29</fullName>
    </recommendedName>
</protein>
<keyword evidence="3 5" id="KW-0687">Ribonucleoprotein</keyword>
<evidence type="ECO:0000313" key="7">
    <source>
        <dbReference type="EMBL" id="OGD98327.1"/>
    </source>
</evidence>
<dbReference type="Gene3D" id="1.10.287.310">
    <property type="match status" value="1"/>
</dbReference>
<evidence type="ECO:0000256" key="1">
    <source>
        <dbReference type="ARBA" id="ARBA00009254"/>
    </source>
</evidence>
<dbReference type="GO" id="GO:0003735">
    <property type="term" value="F:structural constituent of ribosome"/>
    <property type="evidence" value="ECO:0007669"/>
    <property type="project" value="InterPro"/>
</dbReference>
<comment type="caution">
    <text evidence="7">The sequence shown here is derived from an EMBL/GenBank/DDBJ whole genome shotgun (WGS) entry which is preliminary data.</text>
</comment>
<accession>A0A1F5H2Q5</accession>
<dbReference type="HAMAP" id="MF_00374">
    <property type="entry name" value="Ribosomal_uL29"/>
    <property type="match status" value="1"/>
</dbReference>
<dbReference type="AlphaFoldDB" id="A0A1F5H2Q5"/>